<evidence type="ECO:0000313" key="2">
    <source>
        <dbReference type="EMBL" id="KAJ8871642.1"/>
    </source>
</evidence>
<organism evidence="2 3">
    <name type="scientific">Dryococelus australis</name>
    <dbReference type="NCBI Taxonomy" id="614101"/>
    <lineage>
        <taxon>Eukaryota</taxon>
        <taxon>Metazoa</taxon>
        <taxon>Ecdysozoa</taxon>
        <taxon>Arthropoda</taxon>
        <taxon>Hexapoda</taxon>
        <taxon>Insecta</taxon>
        <taxon>Pterygota</taxon>
        <taxon>Neoptera</taxon>
        <taxon>Polyneoptera</taxon>
        <taxon>Phasmatodea</taxon>
        <taxon>Verophasmatodea</taxon>
        <taxon>Anareolatae</taxon>
        <taxon>Phasmatidae</taxon>
        <taxon>Eurycanthinae</taxon>
        <taxon>Dryococelus</taxon>
    </lineage>
</organism>
<feature type="compositionally biased region" description="Basic and acidic residues" evidence="1">
    <location>
        <begin position="122"/>
        <end position="139"/>
    </location>
</feature>
<feature type="compositionally biased region" description="Basic and acidic residues" evidence="1">
    <location>
        <begin position="284"/>
        <end position="304"/>
    </location>
</feature>
<reference evidence="2 3" key="1">
    <citation type="submission" date="2023-02" db="EMBL/GenBank/DDBJ databases">
        <title>LHISI_Scaffold_Assembly.</title>
        <authorList>
            <person name="Stuart O.P."/>
            <person name="Cleave R."/>
            <person name="Magrath M.J.L."/>
            <person name="Mikheyev A.S."/>
        </authorList>
    </citation>
    <scope>NUCLEOTIDE SEQUENCE [LARGE SCALE GENOMIC DNA]</scope>
    <source>
        <strain evidence="2">Daus_M_001</strain>
        <tissue evidence="2">Leg muscle</tissue>
    </source>
</reference>
<name>A0ABQ9GHX5_9NEOP</name>
<feature type="compositionally biased region" description="Polar residues" evidence="1">
    <location>
        <begin position="158"/>
        <end position="169"/>
    </location>
</feature>
<proteinExistence type="predicted"/>
<keyword evidence="3" id="KW-1185">Reference proteome</keyword>
<feature type="compositionally biased region" description="Polar residues" evidence="1">
    <location>
        <begin position="305"/>
        <end position="316"/>
    </location>
</feature>
<feature type="region of interest" description="Disordered" evidence="1">
    <location>
        <begin position="122"/>
        <end position="169"/>
    </location>
</feature>
<protein>
    <submittedName>
        <fullName evidence="2">Uncharacterized protein</fullName>
    </submittedName>
</protein>
<feature type="region of interest" description="Disordered" evidence="1">
    <location>
        <begin position="389"/>
        <end position="424"/>
    </location>
</feature>
<dbReference type="Proteomes" id="UP001159363">
    <property type="component" value="Chromosome 11"/>
</dbReference>
<comment type="caution">
    <text evidence="2">The sequence shown here is derived from an EMBL/GenBank/DDBJ whole genome shotgun (WGS) entry which is preliminary data.</text>
</comment>
<evidence type="ECO:0000313" key="3">
    <source>
        <dbReference type="Proteomes" id="UP001159363"/>
    </source>
</evidence>
<evidence type="ECO:0000256" key="1">
    <source>
        <dbReference type="SAM" id="MobiDB-lite"/>
    </source>
</evidence>
<feature type="compositionally biased region" description="Polar residues" evidence="1">
    <location>
        <begin position="394"/>
        <end position="403"/>
    </location>
</feature>
<feature type="region of interest" description="Disordered" evidence="1">
    <location>
        <begin position="274"/>
        <end position="316"/>
    </location>
</feature>
<sequence>MLPNRKIDGRLIVVNRFQLTGENGRRSNINPFSTEVIYKLKRGRGGVVARLLASHLGEPGSIPGGVAPGFSHVGIVPDDVAGRRVFSGISRFPHPLISALLHTHLTSPSSALNLKTSLSRAREREIPEKPTDQQYRENPEVTPLGIEPVSPRQRALKENSSQTRGLECQNATPLQQAGRLAAMNSEVGKHVRLRGAEAVTTHNLTPRPPELLFAEKISELSALQNTRAQIHFRHWMLLIARGLRCLPENHRHSVSKLTNSDWLIRYVTVSRQRQVAKTKGKRHVSMEQRRSERTGETGDPREKPTASSGTIPTCENPQEGAVPYAIFKYSYVDTIARAVSLTRHTKLGAIFINGAALSLTYEANTTLRNDEKGGIFTFQLPDGLAGRPAGAQLTRLSSPSPSGNARAAHKGRPRAGSAHARLSSCSEPHLLKRTSCLAGDRARTERETARVAGTSGSAAGSQLLPGRHVAWLA</sequence>
<accession>A0ABQ9GHX5</accession>
<dbReference type="EMBL" id="JARBHB010000012">
    <property type="protein sequence ID" value="KAJ8871642.1"/>
    <property type="molecule type" value="Genomic_DNA"/>
</dbReference>
<gene>
    <name evidence="2" type="ORF">PR048_027969</name>
</gene>
<feature type="compositionally biased region" description="Basic residues" evidence="1">
    <location>
        <begin position="274"/>
        <end position="283"/>
    </location>
</feature>